<dbReference type="EMBL" id="LAZR01031874">
    <property type="protein sequence ID" value="KKL52487.1"/>
    <property type="molecule type" value="Genomic_DNA"/>
</dbReference>
<gene>
    <name evidence="1" type="ORF">LCGC14_2284970</name>
</gene>
<reference evidence="1" key="1">
    <citation type="journal article" date="2015" name="Nature">
        <title>Complex archaea that bridge the gap between prokaryotes and eukaryotes.</title>
        <authorList>
            <person name="Spang A."/>
            <person name="Saw J.H."/>
            <person name="Jorgensen S.L."/>
            <person name="Zaremba-Niedzwiedzka K."/>
            <person name="Martijn J."/>
            <person name="Lind A.E."/>
            <person name="van Eijk R."/>
            <person name="Schleper C."/>
            <person name="Guy L."/>
            <person name="Ettema T.J."/>
        </authorList>
    </citation>
    <scope>NUCLEOTIDE SEQUENCE</scope>
</reference>
<name>A0A0F9FN60_9ZZZZ</name>
<organism evidence="1">
    <name type="scientific">marine sediment metagenome</name>
    <dbReference type="NCBI Taxonomy" id="412755"/>
    <lineage>
        <taxon>unclassified sequences</taxon>
        <taxon>metagenomes</taxon>
        <taxon>ecological metagenomes</taxon>
    </lineage>
</organism>
<feature type="non-terminal residue" evidence="1">
    <location>
        <position position="579"/>
    </location>
</feature>
<evidence type="ECO:0008006" key="2">
    <source>
        <dbReference type="Google" id="ProtNLM"/>
    </source>
</evidence>
<sequence>MADQEKFTNKLFLTGKEPFPEIIDHIKTKIVRYNEQNRTTYRQWVLNTAFACGQQWGVVGKSSNVFESLIPPSGLSYIIDDMIGPWKRAMVANLSIGKPLWEAVPKSLAPDAIMAARTAQDILDGYWDEWRFVEKEIDGNGFLIDFANFLIFIRYNEDEIAGEIILDSDTGDPIFDDDGNPVRSMVKIGKISADIRPPHHLGCPLDPRDLDEKEWIFWRQSRPLGYFPIKYGKLGENVVSDNQQDTHEGVLDFISRGRKDNLREETANEVLFMQKPNDIAPNGLVIPYATGQLLEKNRDKWRWQFDDMAGYPVIHVHGAKTAGEFWARSSLEVQVPLQKALNTVVSSMVDNVDDMAHMKWGIPTESGVADMWSTSEVLMIENGAFPQMLKVESLPTWISEERASLKASIRDIQSWHGASQGGAVEGVRSDLHAQNLQDQDLLPYTTLDNLKAAGYARMGDKILRIRAEKMPDQSMSFVKDGRPIVINNFRTVMMDGIARLNVKMVSTNMRSKGMVKQEIAQWHATGLLVDPITGQPDARKAMELLEFALPQSMFEQLRVHSNQAYIENFNMYNGEVPKP</sequence>
<evidence type="ECO:0000313" key="1">
    <source>
        <dbReference type="EMBL" id="KKL52487.1"/>
    </source>
</evidence>
<comment type="caution">
    <text evidence="1">The sequence shown here is derived from an EMBL/GenBank/DDBJ whole genome shotgun (WGS) entry which is preliminary data.</text>
</comment>
<accession>A0A0F9FN60</accession>
<protein>
    <recommendedName>
        <fullName evidence="2">Portal protein</fullName>
    </recommendedName>
</protein>
<dbReference type="AlphaFoldDB" id="A0A0F9FN60"/>
<proteinExistence type="predicted"/>